<dbReference type="AlphaFoldDB" id="A0AAD4P685"/>
<organism evidence="2 3">
    <name type="scientific">Perilla frutescens var. hirtella</name>
    <name type="common">Perilla citriodora</name>
    <name type="synonym">Perilla setoyensis</name>
    <dbReference type="NCBI Taxonomy" id="608512"/>
    <lineage>
        <taxon>Eukaryota</taxon>
        <taxon>Viridiplantae</taxon>
        <taxon>Streptophyta</taxon>
        <taxon>Embryophyta</taxon>
        <taxon>Tracheophyta</taxon>
        <taxon>Spermatophyta</taxon>
        <taxon>Magnoliopsida</taxon>
        <taxon>eudicotyledons</taxon>
        <taxon>Gunneridae</taxon>
        <taxon>Pentapetalae</taxon>
        <taxon>asterids</taxon>
        <taxon>lamiids</taxon>
        <taxon>Lamiales</taxon>
        <taxon>Lamiaceae</taxon>
        <taxon>Nepetoideae</taxon>
        <taxon>Elsholtzieae</taxon>
        <taxon>Perilla</taxon>
    </lineage>
</organism>
<name>A0AAD4P685_PERFH</name>
<sequence length="73" mass="7930">MSKRVGVILFVVLAVMAVMGESSRVMKSSRVFESLLENRLPRGPVPPSGPSRCHNKLDPSAYEVAAQEDSDCP</sequence>
<feature type="signal peptide" evidence="1">
    <location>
        <begin position="1"/>
        <end position="20"/>
    </location>
</feature>
<keyword evidence="1" id="KW-0732">Signal</keyword>
<gene>
    <name evidence="2" type="ORF">C2S53_011848</name>
</gene>
<evidence type="ECO:0000256" key="1">
    <source>
        <dbReference type="SAM" id="SignalP"/>
    </source>
</evidence>
<proteinExistence type="predicted"/>
<dbReference type="Proteomes" id="UP001190926">
    <property type="component" value="Unassembled WGS sequence"/>
</dbReference>
<feature type="chain" id="PRO_5041921900" evidence="1">
    <location>
        <begin position="21"/>
        <end position="73"/>
    </location>
</feature>
<comment type="caution">
    <text evidence="2">The sequence shown here is derived from an EMBL/GenBank/DDBJ whole genome shotgun (WGS) entry which is preliminary data.</text>
</comment>
<protein>
    <submittedName>
        <fullName evidence="2">Uncharacterized protein</fullName>
    </submittedName>
</protein>
<reference evidence="2 3" key="1">
    <citation type="journal article" date="2021" name="Nat. Commun.">
        <title>Incipient diploidization of the medicinal plant Perilla within 10,000 years.</title>
        <authorList>
            <person name="Zhang Y."/>
            <person name="Shen Q."/>
            <person name="Leng L."/>
            <person name="Zhang D."/>
            <person name="Chen S."/>
            <person name="Shi Y."/>
            <person name="Ning Z."/>
            <person name="Chen S."/>
        </authorList>
    </citation>
    <scope>NUCLEOTIDE SEQUENCE [LARGE SCALE GENOMIC DNA]</scope>
    <source>
        <strain evidence="3">cv. PC099</strain>
    </source>
</reference>
<evidence type="ECO:0000313" key="3">
    <source>
        <dbReference type="Proteomes" id="UP001190926"/>
    </source>
</evidence>
<dbReference type="EMBL" id="SDAM02000140">
    <property type="protein sequence ID" value="KAH6827771.1"/>
    <property type="molecule type" value="Genomic_DNA"/>
</dbReference>
<keyword evidence="3" id="KW-1185">Reference proteome</keyword>
<evidence type="ECO:0000313" key="2">
    <source>
        <dbReference type="EMBL" id="KAH6827771.1"/>
    </source>
</evidence>
<accession>A0AAD4P685</accession>